<sequence>MRCLHTLGAAAWLLFLGGTASFSQEGGAPPQLKAEAAQGLVDLNLASKAQLMTLPGFDEALAQKVIDGRPYASKSQIIKKEVVPSDIFYKVMDRTTIDMKALAASLKAKEQSSFQEETAKIPASVKKIKTRSGLIYQDLVVGTGRGVLSDHKVRVDYTGWLKDGTKFDSSLDRGKPIVFTVGRGEVIRGWEEGILTMKVGGKRRLTIPPALGYGKKGAGSKIPPDSTLIFDIELLDAQP</sequence>
<keyword evidence="10" id="KW-1185">Reference proteome</keyword>
<feature type="chain" id="PRO_5028211952" description="Peptidyl-prolyl cis-trans isomerase" evidence="7">
    <location>
        <begin position="24"/>
        <end position="239"/>
    </location>
</feature>
<dbReference type="Gene3D" id="3.10.50.40">
    <property type="match status" value="1"/>
</dbReference>
<evidence type="ECO:0000256" key="3">
    <source>
        <dbReference type="ARBA" id="ARBA00023110"/>
    </source>
</evidence>
<name>A0A6V8MKY9_9BACT</name>
<dbReference type="Proteomes" id="UP000556026">
    <property type="component" value="Unassembled WGS sequence"/>
</dbReference>
<keyword evidence="4 5" id="KW-0413">Isomerase</keyword>
<dbReference type="SUPFAM" id="SSF54534">
    <property type="entry name" value="FKBP-like"/>
    <property type="match status" value="1"/>
</dbReference>
<protein>
    <recommendedName>
        <fullName evidence="6">Peptidyl-prolyl cis-trans isomerase</fullName>
        <ecNumber evidence="6">5.2.1.8</ecNumber>
    </recommendedName>
</protein>
<dbReference type="Pfam" id="PF12836">
    <property type="entry name" value="HHH_3"/>
    <property type="match status" value="1"/>
</dbReference>
<dbReference type="AlphaFoldDB" id="A0A6V8MKY9"/>
<dbReference type="SUPFAM" id="SSF81585">
    <property type="entry name" value="PsbU/PolX domain-like"/>
    <property type="match status" value="1"/>
</dbReference>
<evidence type="ECO:0000313" key="10">
    <source>
        <dbReference type="Proteomes" id="UP000556026"/>
    </source>
</evidence>
<dbReference type="PANTHER" id="PTHR43811:SF19">
    <property type="entry name" value="39 KDA FK506-BINDING NUCLEAR PROTEIN"/>
    <property type="match status" value="1"/>
</dbReference>
<evidence type="ECO:0000256" key="7">
    <source>
        <dbReference type="SAM" id="SignalP"/>
    </source>
</evidence>
<evidence type="ECO:0000256" key="2">
    <source>
        <dbReference type="ARBA" id="ARBA00006577"/>
    </source>
</evidence>
<gene>
    <name evidence="9" type="ORF">GMST_30260</name>
</gene>
<dbReference type="EMBL" id="BLXX01000010">
    <property type="protein sequence ID" value="GFO60701.1"/>
    <property type="molecule type" value="Genomic_DNA"/>
</dbReference>
<organism evidence="9 10">
    <name type="scientific">Geomonas silvestris</name>
    <dbReference type="NCBI Taxonomy" id="2740184"/>
    <lineage>
        <taxon>Bacteria</taxon>
        <taxon>Pseudomonadati</taxon>
        <taxon>Thermodesulfobacteriota</taxon>
        <taxon>Desulfuromonadia</taxon>
        <taxon>Geobacterales</taxon>
        <taxon>Geobacteraceae</taxon>
        <taxon>Geomonas</taxon>
    </lineage>
</organism>
<comment type="similarity">
    <text evidence="2 6">Belongs to the FKBP-type PPIase family.</text>
</comment>
<dbReference type="GO" id="GO:0003755">
    <property type="term" value="F:peptidyl-prolyl cis-trans isomerase activity"/>
    <property type="evidence" value="ECO:0007669"/>
    <property type="project" value="UniProtKB-UniRule"/>
</dbReference>
<feature type="domain" description="PPIase FKBP-type" evidence="8">
    <location>
        <begin position="150"/>
        <end position="238"/>
    </location>
</feature>
<evidence type="ECO:0000313" key="9">
    <source>
        <dbReference type="EMBL" id="GFO60701.1"/>
    </source>
</evidence>
<evidence type="ECO:0000259" key="8">
    <source>
        <dbReference type="PROSITE" id="PS50059"/>
    </source>
</evidence>
<evidence type="ECO:0000256" key="5">
    <source>
        <dbReference type="PROSITE-ProRule" id="PRU00277"/>
    </source>
</evidence>
<proteinExistence type="inferred from homology"/>
<dbReference type="PROSITE" id="PS50059">
    <property type="entry name" value="FKBP_PPIASE"/>
    <property type="match status" value="1"/>
</dbReference>
<dbReference type="InterPro" id="IPR046357">
    <property type="entry name" value="PPIase_dom_sf"/>
</dbReference>
<accession>A0A6V8MKY9</accession>
<comment type="catalytic activity">
    <reaction evidence="1 5 6">
        <text>[protein]-peptidylproline (omega=180) = [protein]-peptidylproline (omega=0)</text>
        <dbReference type="Rhea" id="RHEA:16237"/>
        <dbReference type="Rhea" id="RHEA-COMP:10747"/>
        <dbReference type="Rhea" id="RHEA-COMP:10748"/>
        <dbReference type="ChEBI" id="CHEBI:83833"/>
        <dbReference type="ChEBI" id="CHEBI:83834"/>
        <dbReference type="EC" id="5.2.1.8"/>
    </reaction>
</comment>
<dbReference type="PANTHER" id="PTHR43811">
    <property type="entry name" value="FKBP-TYPE PEPTIDYL-PROLYL CIS-TRANS ISOMERASE FKPA"/>
    <property type="match status" value="1"/>
</dbReference>
<feature type="signal peptide" evidence="7">
    <location>
        <begin position="1"/>
        <end position="23"/>
    </location>
</feature>
<comment type="caution">
    <text evidence="9">The sequence shown here is derived from an EMBL/GenBank/DDBJ whole genome shotgun (WGS) entry which is preliminary data.</text>
</comment>
<dbReference type="FunFam" id="3.10.50.40:FF:000006">
    <property type="entry name" value="Peptidyl-prolyl cis-trans isomerase"/>
    <property type="match status" value="1"/>
</dbReference>
<dbReference type="InterPro" id="IPR001179">
    <property type="entry name" value="PPIase_FKBP_dom"/>
</dbReference>
<dbReference type="Gene3D" id="1.10.150.320">
    <property type="entry name" value="Photosystem II 12 kDa extrinsic protein"/>
    <property type="match status" value="1"/>
</dbReference>
<evidence type="ECO:0000256" key="4">
    <source>
        <dbReference type="ARBA" id="ARBA00023235"/>
    </source>
</evidence>
<evidence type="ECO:0000256" key="1">
    <source>
        <dbReference type="ARBA" id="ARBA00000971"/>
    </source>
</evidence>
<dbReference type="Pfam" id="PF00254">
    <property type="entry name" value="FKBP_C"/>
    <property type="match status" value="1"/>
</dbReference>
<keyword evidence="3 5" id="KW-0697">Rotamase</keyword>
<reference evidence="10" key="1">
    <citation type="submission" date="2020-06" db="EMBL/GenBank/DDBJ databases">
        <title>Draft genomic sequence of Geomonas sp. Red330.</title>
        <authorList>
            <person name="Itoh H."/>
            <person name="Zhenxing X."/>
            <person name="Ushijima N."/>
            <person name="Masuda Y."/>
            <person name="Shiratori Y."/>
            <person name="Senoo K."/>
        </authorList>
    </citation>
    <scope>NUCLEOTIDE SEQUENCE [LARGE SCALE GENOMIC DNA]</scope>
    <source>
        <strain evidence="10">Red330</strain>
    </source>
</reference>
<evidence type="ECO:0000256" key="6">
    <source>
        <dbReference type="RuleBase" id="RU003915"/>
    </source>
</evidence>
<dbReference type="EC" id="5.2.1.8" evidence="6"/>
<keyword evidence="7" id="KW-0732">Signal</keyword>